<protein>
    <submittedName>
        <fullName evidence="7">Putative MFS family arabinose efflux permease</fullName>
    </submittedName>
</protein>
<sequence>MTNPYAELFKTSGTLAFTLSGLVARLALPMIGIGIITMLVQQGYGYGFAGAVSAVFVLSYALISPQVARLVDLYGQSKILLISGLLSALGLISLAAHASLNLADWSLFVAAVLAGFLPSISAMVRARWTMIYRGKAQLQQAYSLESVLDEVTFILGPPISVGLSVAWFNQAGIVTAALMLLIGVVIFSQQKSTEPPIHRLMSTASPAQSNEQRHSHRHSPSKSVISLGKVQLLAALMLAMGLIVGTIDIASVAFAQQQGTPIAASLVLSAYAVSSCLAGLVFGAIKFKRSLHQMLLWAAIATAVTTLPMLLITHVYALTAAVFIAGLAFSPSLILAMSMAERVVPEQQLTEALTWLLAGLNVGVAMGAACSGQIVELYNSARAGFLVSLIAALLLVIVAGIIFKVSSKEETQPKLN</sequence>
<keyword evidence="1 5" id="KW-0812">Transmembrane</keyword>
<feature type="transmembrane region" description="Helical" evidence="5">
    <location>
        <begin position="12"/>
        <end position="40"/>
    </location>
</feature>
<dbReference type="InterPro" id="IPR020846">
    <property type="entry name" value="MFS_dom"/>
</dbReference>
<keyword evidence="8" id="KW-1185">Reference proteome</keyword>
<proteinExistence type="predicted"/>
<gene>
    <name evidence="7" type="ORF">EC844_12817</name>
</gene>
<dbReference type="PANTHER" id="PTHR23542:SF1">
    <property type="entry name" value="MAJOR FACILITATOR SUPERFAMILY (MFS) PROFILE DOMAIN-CONTAINING PROTEIN"/>
    <property type="match status" value="1"/>
</dbReference>
<dbReference type="EMBL" id="SLVJ01000028">
    <property type="protein sequence ID" value="TCM61419.1"/>
    <property type="molecule type" value="Genomic_DNA"/>
</dbReference>
<keyword evidence="3 5" id="KW-0472">Membrane</keyword>
<feature type="domain" description="Major facilitator superfamily (MFS) profile" evidence="6">
    <location>
        <begin position="229"/>
        <end position="416"/>
    </location>
</feature>
<evidence type="ECO:0000256" key="3">
    <source>
        <dbReference type="ARBA" id="ARBA00023136"/>
    </source>
</evidence>
<dbReference type="PANTHER" id="PTHR23542">
    <property type="match status" value="1"/>
</dbReference>
<feature type="region of interest" description="Disordered" evidence="4">
    <location>
        <begin position="203"/>
        <end position="222"/>
    </location>
</feature>
<dbReference type="AlphaFoldDB" id="A0A4R1XEH2"/>
<dbReference type="InterPro" id="IPR011701">
    <property type="entry name" value="MFS"/>
</dbReference>
<feature type="transmembrane region" description="Helical" evidence="5">
    <location>
        <begin position="173"/>
        <end position="189"/>
    </location>
</feature>
<feature type="transmembrane region" description="Helical" evidence="5">
    <location>
        <begin position="294"/>
        <end position="312"/>
    </location>
</feature>
<feature type="transmembrane region" description="Helical" evidence="5">
    <location>
        <begin position="232"/>
        <end position="256"/>
    </location>
</feature>
<feature type="transmembrane region" description="Helical" evidence="5">
    <location>
        <begin position="352"/>
        <end position="375"/>
    </location>
</feature>
<feature type="transmembrane region" description="Helical" evidence="5">
    <location>
        <begin position="318"/>
        <end position="340"/>
    </location>
</feature>
<dbReference type="GO" id="GO:0022857">
    <property type="term" value="F:transmembrane transporter activity"/>
    <property type="evidence" value="ECO:0007669"/>
    <property type="project" value="InterPro"/>
</dbReference>
<evidence type="ECO:0000313" key="8">
    <source>
        <dbReference type="Proteomes" id="UP000294963"/>
    </source>
</evidence>
<name>A0A4R1XEH2_ACICA</name>
<feature type="transmembrane region" description="Helical" evidence="5">
    <location>
        <begin position="381"/>
        <end position="403"/>
    </location>
</feature>
<feature type="transmembrane region" description="Helical" evidence="5">
    <location>
        <begin position="79"/>
        <end position="99"/>
    </location>
</feature>
<feature type="transmembrane region" description="Helical" evidence="5">
    <location>
        <begin position="105"/>
        <end position="126"/>
    </location>
</feature>
<evidence type="ECO:0000256" key="4">
    <source>
        <dbReference type="SAM" id="MobiDB-lite"/>
    </source>
</evidence>
<dbReference type="InterPro" id="IPR036259">
    <property type="entry name" value="MFS_trans_sf"/>
</dbReference>
<evidence type="ECO:0000313" key="7">
    <source>
        <dbReference type="EMBL" id="TCM61419.1"/>
    </source>
</evidence>
<dbReference type="Pfam" id="PF07690">
    <property type="entry name" value="MFS_1"/>
    <property type="match status" value="1"/>
</dbReference>
<dbReference type="SUPFAM" id="SSF103473">
    <property type="entry name" value="MFS general substrate transporter"/>
    <property type="match status" value="1"/>
</dbReference>
<evidence type="ECO:0000256" key="1">
    <source>
        <dbReference type="ARBA" id="ARBA00022692"/>
    </source>
</evidence>
<dbReference type="Proteomes" id="UP000294963">
    <property type="component" value="Unassembled WGS sequence"/>
</dbReference>
<evidence type="ECO:0000256" key="2">
    <source>
        <dbReference type="ARBA" id="ARBA00022989"/>
    </source>
</evidence>
<dbReference type="PROSITE" id="PS50850">
    <property type="entry name" value="MFS"/>
    <property type="match status" value="1"/>
</dbReference>
<reference evidence="7 8" key="1">
    <citation type="submission" date="2019-03" db="EMBL/GenBank/DDBJ databases">
        <title>Genomic analyses of the natural microbiome of Caenorhabditis elegans.</title>
        <authorList>
            <person name="Samuel B."/>
        </authorList>
    </citation>
    <scope>NUCLEOTIDE SEQUENCE [LARGE SCALE GENOMIC DNA]</scope>
    <source>
        <strain evidence="7 8">JUb89</strain>
    </source>
</reference>
<feature type="transmembrane region" description="Helical" evidence="5">
    <location>
        <begin position="262"/>
        <end position="282"/>
    </location>
</feature>
<dbReference type="Gene3D" id="1.20.1250.20">
    <property type="entry name" value="MFS general substrate transporter like domains"/>
    <property type="match status" value="2"/>
</dbReference>
<keyword evidence="2 5" id="KW-1133">Transmembrane helix</keyword>
<evidence type="ECO:0000256" key="5">
    <source>
        <dbReference type="SAM" id="Phobius"/>
    </source>
</evidence>
<comment type="caution">
    <text evidence="7">The sequence shown here is derived from an EMBL/GenBank/DDBJ whole genome shotgun (WGS) entry which is preliminary data.</text>
</comment>
<feature type="transmembrane region" description="Helical" evidence="5">
    <location>
        <begin position="46"/>
        <end position="67"/>
    </location>
</feature>
<evidence type="ECO:0000259" key="6">
    <source>
        <dbReference type="PROSITE" id="PS50850"/>
    </source>
</evidence>
<accession>A0A4R1XEH2</accession>
<dbReference type="OrthoDB" id="9180256at2"/>
<organism evidence="7 8">
    <name type="scientific">Acinetobacter calcoaceticus</name>
    <dbReference type="NCBI Taxonomy" id="471"/>
    <lineage>
        <taxon>Bacteria</taxon>
        <taxon>Pseudomonadati</taxon>
        <taxon>Pseudomonadota</taxon>
        <taxon>Gammaproteobacteria</taxon>
        <taxon>Moraxellales</taxon>
        <taxon>Moraxellaceae</taxon>
        <taxon>Acinetobacter</taxon>
        <taxon>Acinetobacter calcoaceticus/baumannii complex</taxon>
    </lineage>
</organism>